<accession>A0ABU2NRS7</accession>
<sequence length="93" mass="10161">MTSVTRADSSTVLSCAFMDIVVVRREPCAPGGETTVVRLLGLLPPHWSCLPEVERDRVVLHVMLGSTDGCDAVRTEVEEVMADPAMRGWFAET</sequence>
<dbReference type="EMBL" id="JAVREQ010000010">
    <property type="protein sequence ID" value="MDT0379680.1"/>
    <property type="molecule type" value="Genomic_DNA"/>
</dbReference>
<evidence type="ECO:0000313" key="2">
    <source>
        <dbReference type="Proteomes" id="UP001183414"/>
    </source>
</evidence>
<reference evidence="2" key="1">
    <citation type="submission" date="2023-07" db="EMBL/GenBank/DDBJ databases">
        <title>30 novel species of actinomycetes from the DSMZ collection.</title>
        <authorList>
            <person name="Nouioui I."/>
        </authorList>
    </citation>
    <scope>NUCLEOTIDE SEQUENCE [LARGE SCALE GENOMIC DNA]</scope>
    <source>
        <strain evidence="2">DSM 42041</strain>
    </source>
</reference>
<organism evidence="1 2">
    <name type="scientific">Streptomyces hazeniae</name>
    <dbReference type="NCBI Taxonomy" id="3075538"/>
    <lineage>
        <taxon>Bacteria</taxon>
        <taxon>Bacillati</taxon>
        <taxon>Actinomycetota</taxon>
        <taxon>Actinomycetes</taxon>
        <taxon>Kitasatosporales</taxon>
        <taxon>Streptomycetaceae</taxon>
        <taxon>Streptomyces</taxon>
    </lineage>
</organism>
<protein>
    <submittedName>
        <fullName evidence="1">Uncharacterized protein</fullName>
    </submittedName>
</protein>
<keyword evidence="2" id="KW-1185">Reference proteome</keyword>
<dbReference type="Proteomes" id="UP001183414">
    <property type="component" value="Unassembled WGS sequence"/>
</dbReference>
<gene>
    <name evidence="1" type="ORF">RM572_12975</name>
</gene>
<proteinExistence type="predicted"/>
<evidence type="ECO:0000313" key="1">
    <source>
        <dbReference type="EMBL" id="MDT0379680.1"/>
    </source>
</evidence>
<comment type="caution">
    <text evidence="1">The sequence shown here is derived from an EMBL/GenBank/DDBJ whole genome shotgun (WGS) entry which is preliminary data.</text>
</comment>
<dbReference type="RefSeq" id="WP_311673475.1">
    <property type="nucleotide sequence ID" value="NZ_JAVREQ010000010.1"/>
</dbReference>
<name>A0ABU2NRS7_9ACTN</name>